<dbReference type="RefSeq" id="WP_062229305.1">
    <property type="nucleotide sequence ID" value="NZ_BBWR01000018.1"/>
</dbReference>
<dbReference type="Pfam" id="PF19678">
    <property type="entry name" value="DUF6180"/>
    <property type="match status" value="1"/>
</dbReference>
<dbReference type="EMBL" id="LC066377">
    <property type="protein sequence ID" value="BAT28991.1"/>
    <property type="molecule type" value="Genomic_DNA"/>
</dbReference>
<dbReference type="OrthoDB" id="8382949at2"/>
<evidence type="ECO:0000313" key="1">
    <source>
        <dbReference type="EMBL" id="BAT28991.1"/>
    </source>
</evidence>
<name>A0A0P0Z4G0_9HYPH</name>
<proteinExistence type="predicted"/>
<accession>A0A0P0Z4G0</accession>
<reference evidence="1" key="1">
    <citation type="journal article" date="2015" name="Proc. Natl. Acad. Sci. U.S.A.">
        <title>Bacterial clade with the ribosomal RNA operon on a small plasmid rather than the chromosome.</title>
        <authorList>
            <person name="Anda M."/>
            <person name="Ohtsubo Y."/>
            <person name="Okubo T."/>
            <person name="Sugawara M."/>
            <person name="Nagata Y."/>
            <person name="Tsuda M."/>
            <person name="Minamisawa K."/>
            <person name="Mitsui H."/>
        </authorList>
    </citation>
    <scope>NUCLEOTIDE SEQUENCE</scope>
    <source>
        <strain evidence="1">JCM 14755</strain>
    </source>
</reference>
<dbReference type="InterPro" id="IPR045752">
    <property type="entry name" value="DUF6180"/>
</dbReference>
<organism evidence="1">
    <name type="scientific">Aureimonas frigidaquae</name>
    <dbReference type="NCBI Taxonomy" id="424757"/>
    <lineage>
        <taxon>Bacteria</taxon>
        <taxon>Pseudomonadati</taxon>
        <taxon>Pseudomonadota</taxon>
        <taxon>Alphaproteobacteria</taxon>
        <taxon>Hyphomicrobiales</taxon>
        <taxon>Aurantimonadaceae</taxon>
        <taxon>Aureimonas</taxon>
    </lineage>
</organism>
<protein>
    <submittedName>
        <fullName evidence="1">Uncharacterized protein</fullName>
    </submittedName>
</protein>
<dbReference type="AlphaFoldDB" id="A0A0P0Z4G0"/>
<sequence length="112" mass="11251">MLSGPAAAQEADFHLTYHVERTPSGQLSIDACGAAVVAAAESAGLTAGTQSVAGKLVTVSGGQAGEGAFTVQCIAVEDMTVSVVQGIDYRSDKGALGDFADQAYEAITDAIE</sequence>